<feature type="compositionally biased region" description="Polar residues" evidence="1">
    <location>
        <begin position="167"/>
        <end position="177"/>
    </location>
</feature>
<keyword evidence="3" id="KW-1185">Reference proteome</keyword>
<evidence type="ECO:0000313" key="3">
    <source>
        <dbReference type="Proteomes" id="UP000545332"/>
    </source>
</evidence>
<accession>A0A7K4JYC0</accession>
<dbReference type="OrthoDB" id="10256849at2759"/>
<feature type="region of interest" description="Disordered" evidence="1">
    <location>
        <begin position="158"/>
        <end position="185"/>
    </location>
</feature>
<feature type="compositionally biased region" description="Basic and acidic residues" evidence="1">
    <location>
        <begin position="125"/>
        <end position="145"/>
    </location>
</feature>
<feature type="compositionally biased region" description="Polar residues" evidence="1">
    <location>
        <begin position="9"/>
        <end position="21"/>
    </location>
</feature>
<dbReference type="Proteomes" id="UP000545332">
    <property type="component" value="Unassembled WGS sequence"/>
</dbReference>
<name>A0A7K4JYC0_9AVES</name>
<feature type="region of interest" description="Disordered" evidence="1">
    <location>
        <begin position="1"/>
        <end position="145"/>
    </location>
</feature>
<comment type="caution">
    <text evidence="2">The sequence shown here is derived from an EMBL/GenBank/DDBJ whole genome shotgun (WGS) entry which is preliminary data.</text>
</comment>
<evidence type="ECO:0000313" key="2">
    <source>
        <dbReference type="EMBL" id="NWI08328.1"/>
    </source>
</evidence>
<proteinExistence type="predicted"/>
<feature type="non-terminal residue" evidence="2">
    <location>
        <position position="268"/>
    </location>
</feature>
<feature type="non-terminal residue" evidence="2">
    <location>
        <position position="1"/>
    </location>
</feature>
<dbReference type="InterPro" id="IPR024835">
    <property type="entry name" value="SYCP2-like"/>
</dbReference>
<dbReference type="AlphaFoldDB" id="A0A7K4JYC0"/>
<protein>
    <submittedName>
        <fullName evidence="2">SYC2L protein</fullName>
    </submittedName>
</protein>
<sequence length="268" mass="30178">SGYRKHLFSESNSENASTGPSEKSWILDSQKRSLPRSLDYTRKRSRVRSKLKVLPVSSASSGSDYQAKKSEVSRPGVQEESLKKKDASNDKGDDLPTAKAADETHSELEGNPVLNHASADDYSSVEEKPTQKFSDKSGKLSREEELFKRKDSGVLSGTVLKRPKLSSGETSHLSSDTPYKPRRLFNSIEKEKGTETGKQMDEMDDIFFSKIMSEDISDSGVITAFESFTDQLKKLFWFRYKKMETCVQNALRNSEKNVLTLLNQIHEC</sequence>
<feature type="compositionally biased region" description="Basic and acidic residues" evidence="1">
    <location>
        <begin position="80"/>
        <end position="108"/>
    </location>
</feature>
<dbReference type="GO" id="GO:0140013">
    <property type="term" value="P:meiotic nuclear division"/>
    <property type="evidence" value="ECO:0007669"/>
    <property type="project" value="TreeGrafter"/>
</dbReference>
<dbReference type="EMBL" id="VWPX01000527">
    <property type="protein sequence ID" value="NWI08328.1"/>
    <property type="molecule type" value="Genomic_DNA"/>
</dbReference>
<evidence type="ECO:0000256" key="1">
    <source>
        <dbReference type="SAM" id="MobiDB-lite"/>
    </source>
</evidence>
<dbReference type="PANTHER" id="PTHR15607:SF14">
    <property type="entry name" value="SYNAPTONEMAL COMPLEX PROTEIN 2-LIKE"/>
    <property type="match status" value="1"/>
</dbReference>
<organism evidence="2 3">
    <name type="scientific">Crypturellus soui</name>
    <dbReference type="NCBI Taxonomy" id="458187"/>
    <lineage>
        <taxon>Eukaryota</taxon>
        <taxon>Metazoa</taxon>
        <taxon>Chordata</taxon>
        <taxon>Craniata</taxon>
        <taxon>Vertebrata</taxon>
        <taxon>Euteleostomi</taxon>
        <taxon>Archelosauria</taxon>
        <taxon>Archosauria</taxon>
        <taxon>Dinosauria</taxon>
        <taxon>Saurischia</taxon>
        <taxon>Theropoda</taxon>
        <taxon>Coelurosauria</taxon>
        <taxon>Aves</taxon>
        <taxon>Palaeognathae</taxon>
        <taxon>Tinamiformes</taxon>
        <taxon>Tinamidae</taxon>
        <taxon>Crypturellus</taxon>
    </lineage>
</organism>
<gene>
    <name evidence="2" type="primary">Sycp2l</name>
    <name evidence="2" type="ORF">CRYSOU_R15648</name>
</gene>
<dbReference type="GO" id="GO:0000779">
    <property type="term" value="C:condensed chromosome, centromeric region"/>
    <property type="evidence" value="ECO:0007669"/>
    <property type="project" value="TreeGrafter"/>
</dbReference>
<dbReference type="PANTHER" id="PTHR15607">
    <property type="entry name" value="SYNAPTONEMAL COMPLEX PROTEIN-RELATED"/>
    <property type="match status" value="1"/>
</dbReference>
<reference evidence="2 3" key="1">
    <citation type="submission" date="2019-09" db="EMBL/GenBank/DDBJ databases">
        <title>Bird 10,000 Genomes (B10K) Project - Family phase.</title>
        <authorList>
            <person name="Zhang G."/>
        </authorList>
    </citation>
    <scope>NUCLEOTIDE SEQUENCE [LARGE SCALE GENOMIC DNA]</scope>
    <source>
        <strain evidence="2">B10K-MSB-42743</strain>
        <tissue evidence="2">Heart</tissue>
    </source>
</reference>
<dbReference type="GO" id="GO:0000800">
    <property type="term" value="C:lateral element"/>
    <property type="evidence" value="ECO:0007669"/>
    <property type="project" value="TreeGrafter"/>
</dbReference>